<evidence type="ECO:0000256" key="3">
    <source>
        <dbReference type="ARBA" id="ARBA00022801"/>
    </source>
</evidence>
<dbReference type="NCBIfam" id="TIGR03964">
    <property type="entry name" value="mycofact_creat"/>
    <property type="match status" value="1"/>
</dbReference>
<dbReference type="PANTHER" id="PTHR35005:SF1">
    <property type="entry name" value="2-AMINO-5-FORMYLAMINO-6-RIBOSYLAMINOPYRIMIDIN-4(3H)-ONE 5'-MONOPHOSPHATE DEFORMYLASE"/>
    <property type="match status" value="1"/>
</dbReference>
<organism evidence="7 8">
    <name type="scientific">Nocardioides alpinus</name>
    <dbReference type="NCBI Taxonomy" id="748909"/>
    <lineage>
        <taxon>Bacteria</taxon>
        <taxon>Bacillati</taxon>
        <taxon>Actinomycetota</taxon>
        <taxon>Actinomycetes</taxon>
        <taxon>Propionibacteriales</taxon>
        <taxon>Nocardioidaceae</taxon>
        <taxon>Nocardioides</taxon>
    </lineage>
</organism>
<evidence type="ECO:0000313" key="6">
    <source>
        <dbReference type="EMBL" id="PKH40942.1"/>
    </source>
</evidence>
<dbReference type="EMBL" id="PJBV01000016">
    <property type="protein sequence ID" value="PKH40942.1"/>
    <property type="molecule type" value="Genomic_DNA"/>
</dbReference>
<dbReference type="GO" id="GO:0046872">
    <property type="term" value="F:metal ion binding"/>
    <property type="evidence" value="ECO:0007669"/>
    <property type="project" value="UniProtKB-KW"/>
</dbReference>
<gene>
    <name evidence="6" type="primary">mftE</name>
    <name evidence="6" type="ORF">CXG46_10815</name>
    <name evidence="7" type="ORF">SAMN05192575_11171</name>
</gene>
<evidence type="ECO:0000256" key="5">
    <source>
        <dbReference type="ARBA" id="ARBA00024029"/>
    </source>
</evidence>
<dbReference type="SUPFAM" id="SSF102215">
    <property type="entry name" value="Creatininase"/>
    <property type="match status" value="1"/>
</dbReference>
<dbReference type="InterPro" id="IPR003785">
    <property type="entry name" value="Creatininase/forma_Hydrolase"/>
</dbReference>
<dbReference type="GO" id="GO:0009231">
    <property type="term" value="P:riboflavin biosynthetic process"/>
    <property type="evidence" value="ECO:0007669"/>
    <property type="project" value="TreeGrafter"/>
</dbReference>
<evidence type="ECO:0000256" key="2">
    <source>
        <dbReference type="ARBA" id="ARBA00022723"/>
    </source>
</evidence>
<keyword evidence="3 7" id="KW-0378">Hydrolase</keyword>
<dbReference type="OrthoDB" id="9801445at2"/>
<dbReference type="RefSeq" id="WP_091200900.1">
    <property type="nucleotide sequence ID" value="NZ_FOKC01000011.1"/>
</dbReference>
<dbReference type="Pfam" id="PF02633">
    <property type="entry name" value="Creatininase"/>
    <property type="match status" value="1"/>
</dbReference>
<evidence type="ECO:0000256" key="1">
    <source>
        <dbReference type="ARBA" id="ARBA00001947"/>
    </source>
</evidence>
<reference evidence="6 9" key="2">
    <citation type="submission" date="2017-12" db="EMBL/GenBank/DDBJ databases">
        <title>Pharmacopeia of the Arctic Ocean.</title>
        <authorList>
            <person name="Collins E."/>
            <person name="Ducluzeau A.-L."/>
        </authorList>
    </citation>
    <scope>NUCLEOTIDE SEQUENCE [LARGE SCALE GENOMIC DNA]</scope>
    <source>
        <strain evidence="6 9">DSM 23325</strain>
    </source>
</reference>
<keyword evidence="9" id="KW-1185">Reference proteome</keyword>
<evidence type="ECO:0000313" key="8">
    <source>
        <dbReference type="Proteomes" id="UP000199113"/>
    </source>
</evidence>
<protein>
    <submittedName>
        <fullName evidence="7">Creatinine amidohydrolase</fullName>
    </submittedName>
    <submittedName>
        <fullName evidence="6">Mycofactocin biosynthesis peptidyl-dipeptidase MftE</fullName>
    </submittedName>
</protein>
<dbReference type="STRING" id="748909.SAMN05192575_11171"/>
<dbReference type="InterPro" id="IPR024087">
    <property type="entry name" value="Creatininase-like_sf"/>
</dbReference>
<dbReference type="PANTHER" id="PTHR35005">
    <property type="entry name" value="3-DEHYDRO-SCYLLO-INOSOSE HYDROLASE"/>
    <property type="match status" value="1"/>
</dbReference>
<evidence type="ECO:0000256" key="4">
    <source>
        <dbReference type="ARBA" id="ARBA00022833"/>
    </source>
</evidence>
<reference evidence="7" key="1">
    <citation type="submission" date="2016-10" db="EMBL/GenBank/DDBJ databases">
        <authorList>
            <person name="de Groot N.N."/>
        </authorList>
    </citation>
    <scope>NUCLEOTIDE SEQUENCE [LARGE SCALE GENOMIC DNA]</scope>
    <source>
        <strain evidence="7">CGMCC 1.10697</strain>
    </source>
</reference>
<accession>A0A1I1AXV0</accession>
<dbReference type="Proteomes" id="UP000199113">
    <property type="component" value="Unassembled WGS sequence"/>
</dbReference>
<dbReference type="Gene3D" id="3.40.50.10310">
    <property type="entry name" value="Creatininase"/>
    <property type="match status" value="1"/>
</dbReference>
<keyword evidence="2" id="KW-0479">Metal-binding</keyword>
<dbReference type="EMBL" id="FOKC01000011">
    <property type="protein sequence ID" value="SFB42236.1"/>
    <property type="molecule type" value="Genomic_DNA"/>
</dbReference>
<name>A0A1I1AXV0_9ACTN</name>
<dbReference type="AlphaFoldDB" id="A0A1I1AXV0"/>
<keyword evidence="4" id="KW-0862">Zinc</keyword>
<evidence type="ECO:0000313" key="9">
    <source>
        <dbReference type="Proteomes" id="UP000233565"/>
    </source>
</evidence>
<proteinExistence type="inferred from homology"/>
<evidence type="ECO:0000313" key="7">
    <source>
        <dbReference type="EMBL" id="SFB42236.1"/>
    </source>
</evidence>
<sequence length="224" mass="23258">MRLSEATSRDTAGAPLVLVPVGSLEQHGPHLPLDTDTVIATAVATAVAAKVGGWVAPPLAYGSSGEHQSFAGTSSIGTDVLRSTVVELVRSMRTWSDRVVLVNGHGGNVTALTSAVDQLVDEGHAVTWVPCATELVDLHAGRTETSLMLHLAPWSVRRHLAEVGDTRPLAEILPLMRAGGVCAVSPNGVLGDPTGATATEGEEVLRAMVDDVLRRLVTTGVGAR</sequence>
<comment type="cofactor">
    <cofactor evidence="1">
        <name>Zn(2+)</name>
        <dbReference type="ChEBI" id="CHEBI:29105"/>
    </cofactor>
</comment>
<dbReference type="Proteomes" id="UP000233565">
    <property type="component" value="Unassembled WGS sequence"/>
</dbReference>
<dbReference type="GO" id="GO:0016811">
    <property type="term" value="F:hydrolase activity, acting on carbon-nitrogen (but not peptide) bonds, in linear amides"/>
    <property type="evidence" value="ECO:0007669"/>
    <property type="project" value="TreeGrafter"/>
</dbReference>
<dbReference type="InterPro" id="IPR023871">
    <property type="entry name" value="MftE"/>
</dbReference>
<comment type="similarity">
    <text evidence="5">Belongs to the creatininase superfamily.</text>
</comment>